<feature type="transmembrane region" description="Helical" evidence="1">
    <location>
        <begin position="92"/>
        <end position="114"/>
    </location>
</feature>
<feature type="transmembrane region" description="Helical" evidence="1">
    <location>
        <begin position="38"/>
        <end position="56"/>
    </location>
</feature>
<accession>A0A417Z601</accession>
<gene>
    <name evidence="3" type="ORF">D1832_07635</name>
    <name evidence="2" type="ORF">FV141_10070</name>
</gene>
<protein>
    <recommendedName>
        <fullName evidence="6">Integral membrane protein</fullName>
    </recommendedName>
</protein>
<sequence length="115" mass="12008">MTTLQNVLLFAHLLGMAAIIGGYAAVAKAPRAVPAMVWGARAQLLIGLAMVGVASSQSWELNHVWVAVKLLIAFVVVGLLEVAQSKEKKNEVAAPLVTGAAVLAVVNVAVAVFWH</sequence>
<reference evidence="3 4" key="1">
    <citation type="submission" date="2018-08" db="EMBL/GenBank/DDBJ databases">
        <title>Whole genome sequence analysis of Dermacoccus abyssi bacteria isolated from Deep Mariana trench Micromonospora spp reveals genes involved in the environmental adaptation and production of secondary metabolites.</title>
        <authorList>
            <person name="Abdel-Mageed W.M."/>
            <person name="Lehri B."/>
            <person name="Nouioui I."/>
            <person name="Goodfellow I."/>
            <person name="Jaspars M."/>
            <person name="Karlyshev A."/>
        </authorList>
    </citation>
    <scope>NUCLEOTIDE SEQUENCE [LARGE SCALE GENOMIC DNA]</scope>
    <source>
        <strain evidence="3 4">MT1.1</strain>
    </source>
</reference>
<dbReference type="AlphaFoldDB" id="A0A417Z601"/>
<evidence type="ECO:0000313" key="5">
    <source>
        <dbReference type="Proteomes" id="UP000323565"/>
    </source>
</evidence>
<keyword evidence="1" id="KW-1133">Transmembrane helix</keyword>
<dbReference type="RefSeq" id="WP_047311801.1">
    <property type="nucleotide sequence ID" value="NZ_CBCRVH010000005.1"/>
</dbReference>
<dbReference type="EMBL" id="QWLM01000007">
    <property type="protein sequence ID" value="RHW45864.1"/>
    <property type="molecule type" value="Genomic_DNA"/>
</dbReference>
<keyword evidence="1" id="KW-0472">Membrane</keyword>
<keyword evidence="5" id="KW-1185">Reference proteome</keyword>
<dbReference type="Proteomes" id="UP000285376">
    <property type="component" value="Unassembled WGS sequence"/>
</dbReference>
<keyword evidence="1" id="KW-0812">Transmembrane</keyword>
<evidence type="ECO:0000313" key="2">
    <source>
        <dbReference type="EMBL" id="QEH93839.1"/>
    </source>
</evidence>
<dbReference type="Proteomes" id="UP000323565">
    <property type="component" value="Chromosome"/>
</dbReference>
<evidence type="ECO:0000313" key="3">
    <source>
        <dbReference type="EMBL" id="RHW45864.1"/>
    </source>
</evidence>
<evidence type="ECO:0000256" key="1">
    <source>
        <dbReference type="SAM" id="Phobius"/>
    </source>
</evidence>
<evidence type="ECO:0000313" key="4">
    <source>
        <dbReference type="Proteomes" id="UP000285376"/>
    </source>
</evidence>
<feature type="transmembrane region" description="Helical" evidence="1">
    <location>
        <begin position="62"/>
        <end position="80"/>
    </location>
</feature>
<dbReference type="EMBL" id="CP043031">
    <property type="protein sequence ID" value="QEH93839.1"/>
    <property type="molecule type" value="Genomic_DNA"/>
</dbReference>
<proteinExistence type="predicted"/>
<name>A0A417Z601_9MICO</name>
<feature type="transmembrane region" description="Helical" evidence="1">
    <location>
        <begin position="6"/>
        <end position="26"/>
    </location>
</feature>
<organism evidence="3 4">
    <name type="scientific">Dermacoccus abyssi</name>
    <dbReference type="NCBI Taxonomy" id="322596"/>
    <lineage>
        <taxon>Bacteria</taxon>
        <taxon>Bacillati</taxon>
        <taxon>Actinomycetota</taxon>
        <taxon>Actinomycetes</taxon>
        <taxon>Micrococcales</taxon>
        <taxon>Dermacoccaceae</taxon>
        <taxon>Dermacoccus</taxon>
    </lineage>
</organism>
<reference evidence="2 5" key="2">
    <citation type="submission" date="2019-08" db="EMBL/GenBank/DDBJ databases">
        <title>Dermacoccus abyssi strain HZAU 226, whole genome Nanopore sequencing project.</title>
        <authorList>
            <person name="Guo A."/>
            <person name="Zhang X."/>
            <person name="Ruan Y."/>
            <person name="Liu W."/>
            <person name="Chen Q."/>
            <person name="Gu L."/>
        </authorList>
    </citation>
    <scope>NUCLEOTIDE SEQUENCE [LARGE SCALE GENOMIC DNA]</scope>
    <source>
        <strain evidence="2 5">HZAU 226</strain>
    </source>
</reference>
<evidence type="ECO:0008006" key="6">
    <source>
        <dbReference type="Google" id="ProtNLM"/>
    </source>
</evidence>